<feature type="region of interest" description="Disordered" evidence="2">
    <location>
        <begin position="633"/>
        <end position="803"/>
    </location>
</feature>
<dbReference type="InterPro" id="IPR029058">
    <property type="entry name" value="AB_hydrolase_fold"/>
</dbReference>
<evidence type="ECO:0000313" key="3">
    <source>
        <dbReference type="EMBL" id="EAT90339.1"/>
    </source>
</evidence>
<dbReference type="RefSeq" id="XP_001792745.1">
    <property type="nucleotide sequence ID" value="XM_001792693.1"/>
</dbReference>
<dbReference type="PANTHER" id="PTHR48182:SF3">
    <property type="entry name" value="DUF676 DOMAIN-CONTAINING PROTEIN"/>
    <property type="match status" value="1"/>
</dbReference>
<proteinExistence type="predicted"/>
<feature type="region of interest" description="Disordered" evidence="2">
    <location>
        <begin position="401"/>
        <end position="442"/>
    </location>
</feature>
<reference evidence="4" key="1">
    <citation type="journal article" date="2007" name="Plant Cell">
        <title>Dothideomycete-plant interactions illuminated by genome sequencing and EST analysis of the wheat pathogen Stagonospora nodorum.</title>
        <authorList>
            <person name="Hane J.K."/>
            <person name="Lowe R.G."/>
            <person name="Solomon P.S."/>
            <person name="Tan K.C."/>
            <person name="Schoch C.L."/>
            <person name="Spatafora J.W."/>
            <person name="Crous P.W."/>
            <person name="Kodira C."/>
            <person name="Birren B.W."/>
            <person name="Galagan J.E."/>
            <person name="Torriani S.F."/>
            <person name="McDonald B.A."/>
            <person name="Oliver R.P."/>
        </authorList>
    </citation>
    <scope>NUCLEOTIDE SEQUENCE [LARGE SCALE GENOMIC DNA]</scope>
    <source>
        <strain evidence="4">SN15 / ATCC MYA-4574 / FGSC 10173</strain>
    </source>
</reference>
<dbReference type="PANTHER" id="PTHR48182">
    <property type="entry name" value="PROTEIN SERAC1"/>
    <property type="match status" value="1"/>
</dbReference>
<feature type="region of interest" description="Disordered" evidence="2">
    <location>
        <begin position="1"/>
        <end position="51"/>
    </location>
</feature>
<dbReference type="EMBL" id="CH445327">
    <property type="protein sequence ID" value="EAT90339.1"/>
    <property type="molecule type" value="Genomic_DNA"/>
</dbReference>
<feature type="compositionally biased region" description="Polar residues" evidence="2">
    <location>
        <begin position="684"/>
        <end position="702"/>
    </location>
</feature>
<feature type="coiled-coil region" evidence="1">
    <location>
        <begin position="469"/>
        <end position="496"/>
    </location>
</feature>
<sequence>MAFAMELFDQEQADRRSQVDVPGAEVQGKLEEHQVLGATMNDQHESDRIEEEIEERNRAYRDMKKTVHTSMPDLPEEERESTKQKEILYSVPVEQLNMQVMNPQQADYCVDIIAVHGLGKFAPVRAASIPNITWTEKSSGINWLSSESMLPSTAPRARILRFGYDSLWMGKTPIRTSLSTIAYKLLLGLSMIRMEDLQRPLIFVGHCFGGLVVQRALNLAKMQQDAYPGVFDSTVGIVFLGTPHRGTQSFTQDSALFAAIAASSDLSRKLETGVLESIASDNGALLDVTDDFVRLCIGGGPLITCFFEQRPSKLGKIVGKDDIDEFIVDQKSATLDGHRKYGLELDHFSLNKFDGPTNPNYVQVRGEILRFYHEAMQRVDTSSWPGPNRAAGPRLTVSKEGLSNDCLASGPSSRTLSRRQSSFDLRNPTPRLRRHGTSRGNLDANVEVQPEPFRTEHAIRREAMDELRKEEEYKQRRLYEEEARKQQRQEKQAMEQEYIARLKRNMAKHGVKNSDEILATRRMPDDEDLTQQEITEKEGWYKNLMKGELLAVGLNGGQIDEILHNTDESMIIDGMEMIVTRMARKWISTRTLDKYEIPWQDDETDPSTIIIKRWVPDYEREFLWDHSRAVRSQRDYRSHRERHRPIKSDRRRRRGSEPSNAQDNDWVVRMMDNFTEKRNKYDRTTTLGPRTPVSNRDTSYTRNTKRHSTEGPGSEEARPKEIRKKSSRASFQSADLSKSRSNPRSSPRPTSSTEPKSLRRIRSTLSFDSIRPAPDVQEVNRRRRSSQALSQSFTRVHDRSQEN</sequence>
<dbReference type="Proteomes" id="UP000001055">
    <property type="component" value="Unassembled WGS sequence"/>
</dbReference>
<evidence type="ECO:0000256" key="2">
    <source>
        <dbReference type="SAM" id="MobiDB-lite"/>
    </source>
</evidence>
<feature type="compositionally biased region" description="Low complexity" evidence="2">
    <location>
        <begin position="739"/>
        <end position="755"/>
    </location>
</feature>
<keyword evidence="1" id="KW-0175">Coiled coil</keyword>
<dbReference type="SUPFAM" id="SSF53474">
    <property type="entry name" value="alpha/beta-Hydrolases"/>
    <property type="match status" value="1"/>
</dbReference>
<dbReference type="KEGG" id="pno:SNOG_02127"/>
<accession>Q0V1I7</accession>
<evidence type="ECO:0008006" key="5">
    <source>
        <dbReference type="Google" id="ProtNLM"/>
    </source>
</evidence>
<dbReference type="eggNOG" id="ENOG502SAH6">
    <property type="taxonomic scope" value="Eukaryota"/>
</dbReference>
<dbReference type="STRING" id="321614.Q0V1I7"/>
<dbReference type="AlphaFoldDB" id="Q0V1I7"/>
<dbReference type="VEuPathDB" id="FungiDB:JI435_021270"/>
<dbReference type="Gene3D" id="3.40.50.1820">
    <property type="entry name" value="alpha/beta hydrolase"/>
    <property type="match status" value="1"/>
</dbReference>
<feature type="compositionally biased region" description="Basic and acidic residues" evidence="2">
    <location>
        <begin position="674"/>
        <end position="683"/>
    </location>
</feature>
<dbReference type="GeneID" id="5969595"/>
<name>Q0V1I7_PHANO</name>
<feature type="compositionally biased region" description="Polar residues" evidence="2">
    <location>
        <begin position="410"/>
        <end position="424"/>
    </location>
</feature>
<evidence type="ECO:0000313" key="4">
    <source>
        <dbReference type="Proteomes" id="UP000001055"/>
    </source>
</evidence>
<organism evidence="3 4">
    <name type="scientific">Phaeosphaeria nodorum (strain SN15 / ATCC MYA-4574 / FGSC 10173)</name>
    <name type="common">Glume blotch fungus</name>
    <name type="synonym">Parastagonospora nodorum</name>
    <dbReference type="NCBI Taxonomy" id="321614"/>
    <lineage>
        <taxon>Eukaryota</taxon>
        <taxon>Fungi</taxon>
        <taxon>Dikarya</taxon>
        <taxon>Ascomycota</taxon>
        <taxon>Pezizomycotina</taxon>
        <taxon>Dothideomycetes</taxon>
        <taxon>Pleosporomycetidae</taxon>
        <taxon>Pleosporales</taxon>
        <taxon>Pleosporineae</taxon>
        <taxon>Phaeosphaeriaceae</taxon>
        <taxon>Parastagonospora</taxon>
    </lineage>
</organism>
<dbReference type="InParanoid" id="Q0V1I7"/>
<feature type="compositionally biased region" description="Basic residues" evidence="2">
    <location>
        <begin position="639"/>
        <end position="654"/>
    </location>
</feature>
<gene>
    <name evidence="3" type="ORF">SNOG_02127</name>
</gene>
<dbReference type="InterPro" id="IPR052374">
    <property type="entry name" value="SERAC1"/>
</dbReference>
<evidence type="ECO:0000256" key="1">
    <source>
        <dbReference type="SAM" id="Coils"/>
    </source>
</evidence>
<dbReference type="HOGENOM" id="CLU_350579_0_0_1"/>
<protein>
    <recommendedName>
        <fullName evidence="5">DUF676 domain-containing protein</fullName>
    </recommendedName>
</protein>